<evidence type="ECO:0000259" key="2">
    <source>
        <dbReference type="Pfam" id="PF18718"/>
    </source>
</evidence>
<feature type="region of interest" description="Disordered" evidence="1">
    <location>
        <begin position="103"/>
        <end position="136"/>
    </location>
</feature>
<dbReference type="Pfam" id="PF18718">
    <property type="entry name" value="CxC5"/>
    <property type="match status" value="1"/>
</dbReference>
<keyword evidence="5" id="KW-1185">Reference proteome</keyword>
<dbReference type="Pfam" id="PF09462">
    <property type="entry name" value="Mus7"/>
    <property type="match status" value="1"/>
</dbReference>
<dbReference type="GO" id="GO:0031297">
    <property type="term" value="P:replication fork processing"/>
    <property type="evidence" value="ECO:0007669"/>
    <property type="project" value="InterPro"/>
</dbReference>
<dbReference type="OrthoDB" id="1183224at2759"/>
<feature type="region of interest" description="Disordered" evidence="1">
    <location>
        <begin position="1"/>
        <end position="47"/>
    </location>
</feature>
<dbReference type="PANTHER" id="PTHR28122">
    <property type="entry name" value="E3 UBIQUITIN-PROTEIN LIGASE SUBSTRATE RECEPTOR MMS22"/>
    <property type="match status" value="1"/>
</dbReference>
<dbReference type="GO" id="GO:0000724">
    <property type="term" value="P:double-strand break repair via homologous recombination"/>
    <property type="evidence" value="ECO:0007669"/>
    <property type="project" value="TreeGrafter"/>
</dbReference>
<feature type="domain" description="CxC5 like cysteine cluster associated with KDZ" evidence="2">
    <location>
        <begin position="1406"/>
        <end position="1501"/>
    </location>
</feature>
<feature type="region of interest" description="Disordered" evidence="1">
    <location>
        <begin position="153"/>
        <end position="211"/>
    </location>
</feature>
<feature type="compositionally biased region" description="Basic and acidic residues" evidence="1">
    <location>
        <begin position="27"/>
        <end position="38"/>
    </location>
</feature>
<feature type="domain" description="CxC6 like cysteine cluster associated with KDZ" evidence="3">
    <location>
        <begin position="1538"/>
        <end position="1601"/>
    </location>
</feature>
<feature type="compositionally biased region" description="Basic and acidic residues" evidence="1">
    <location>
        <begin position="464"/>
        <end position="474"/>
    </location>
</feature>
<dbReference type="Pfam" id="PF18721">
    <property type="entry name" value="CxC6"/>
    <property type="match status" value="1"/>
</dbReference>
<protein>
    <submittedName>
        <fullName evidence="4">Uncharacterized protein</fullName>
    </submittedName>
</protein>
<feature type="compositionally biased region" description="Low complexity" evidence="1">
    <location>
        <begin position="157"/>
        <end position="168"/>
    </location>
</feature>
<dbReference type="STRING" id="205917.A0A4Y9Y3Y0"/>
<feature type="compositionally biased region" description="Basic residues" evidence="1">
    <location>
        <begin position="441"/>
        <end position="463"/>
    </location>
</feature>
<dbReference type="EMBL" id="SEOQ01000824">
    <property type="protein sequence ID" value="TFY56483.1"/>
    <property type="molecule type" value="Genomic_DNA"/>
</dbReference>
<sequence length="1698" mass="190977">MILLPERSPPAQILPLQGAQSTHPPSRRRDLSRNHDFSTSHSGEQGHSTFAAWECKRTHEKLRALTAAAFGRFHRQVPPITLPTRSCLPLPWLKTHLHIITARRPHPPSPGPSPSVDQLKLSDAFPSESSGTASLGRLYQGTVDTISQTPAQLRQETLTSSSPQSPLTAIPSDRGSPLASNAEDGIPSLDMSSNPVCLDISPETGDDSGSRYSFRARKAQQLNPYAFDKILYQRQMKSNPEAIVTTVGHTIIRYLSDGESTGDDSQAIDKIRSPTPTSESDKLNTTNAPTLRKRRRMTPKPRLATRTARDGEDRPITVTRWYPDVFQSHSSDEDSNAAILATRRSVRKQPISEKVSLKGKDQEHVAASPSNVSSNGSLEIYDETLSHLAESYLAESSESDAQEHRASASSHIPFRGRSPVQAAWTSRSGARLVLKPVAQTSRRRRPTHVKHKDSARAARLRKMQTRDHKSDKDVGYALRRSSSKQGGLSVLRSANGYVTGRLHKRQATTIDMEDEALQKALVPTPVLPLPQSFMDTSELMSSMTSSSDDGRSADHIPKRMDPANHIVVDSGVKAVPSGFDFTPDSYLRKGWLRELLLTISGSGQHDAWHEDEFYGHRLPRNPSIDDISTYLRAITTAIHDVFTTLPMRRKDVSQACTTMHFICQMISSFSTQVTGREHTELIRLVLDCTDTLLATFDTRQDLSTSSSITSDSRVIHIYWFSLEIVVRLYCNRPLTLIEELSKCIKLRSLSVIRRLLQFGMKSIVEAMHQTSPVDCYSAQGSAMQAWICILHLCNARHSSGCRLPFTTVWELIQKTSTSRQISSRPLTDSEDIWLVVFSINALSHLSVHGHLTSTSCVPTSWGIIAFALNRVRLTSHADLDMMLDRSTIVKRDSYIRVVIQRCLLLHQRWHWTFDGIMATLSRIADIFKSRKFSNLTGESSDFPAFMKHSDRDLLFNPVAEDNAFTLFLKLFAKSMECIEPKTEPEYSNKVRRHLSIIVPVGSICFDEHGRSIDSDLSVLYNRFGVIAAAIYIHPLPSSAQHYLALAHHYIKFSEASRTTRSICISGLMYLGIQMQLLNFPLDEILSWSTQITSCLLHEYQLISVSEEQLANGTFFETPTTQCFGLLLQSLCHLVTLAPVQDSFHKLHVGFLEGIWISSALAIPSLLHKPDVASSVKHIIHAYLQNCRNNQDAIKIRQESQDDYGQFELDMDDPELSAALGDSTQIQLLDDTQQHTDIILNTTGQCIMVPPVPQLWLLFCLLYKYPVSLTLFALLSKSCPILCQFLMASLREDVTALARCPDIYASLTLDDLACFIHYAQRVKCEITLNMNGHIDEPPIALPLYIFEFLCNVQGFDGMIMSHCWSVLKGHIWDSDGLPDVLGDEATRFHAIGCRGDRSSEWISSDMFYLPVLQCMQCDALLKNLSCFPIVFFTRDGARPGYTTSMSYCKIHYHPNYYIQDSVRCYYRGIPDAFQLEEHAFITVKLYEGNQESWLKFAMVWRNLQMIDEGQPVKMHTWDMCEKFIERMGYKGLLSLHAVVTDGITIGHPCCAVHNCMWPLINNRHHYCSVHKSDTLKCVITACEACAKQGHRTCSKLDHHWVEEIWNEHGKAFFQLQQHLKKAHPSYLPDANSDPNGLTDDSGDDNDNEDMQHGAKSDKGNRKLQSHFGHRRTHNEQLIVCCCDMTRGVGRHSAAVLIQL</sequence>
<dbReference type="InterPro" id="IPR041539">
    <property type="entry name" value="CxC5"/>
</dbReference>
<name>A0A4Y9Y3Y0_9AGAM</name>
<evidence type="ECO:0000313" key="5">
    <source>
        <dbReference type="Proteomes" id="UP000298327"/>
    </source>
</evidence>
<feature type="compositionally biased region" description="Basic and acidic residues" evidence="1">
    <location>
        <begin position="355"/>
        <end position="364"/>
    </location>
</feature>
<reference evidence="4 5" key="1">
    <citation type="submission" date="2019-02" db="EMBL/GenBank/DDBJ databases">
        <title>Genome sequencing of the rare red list fungi Dentipellis fragilis.</title>
        <authorList>
            <person name="Buettner E."/>
            <person name="Kellner H."/>
        </authorList>
    </citation>
    <scope>NUCLEOTIDE SEQUENCE [LARGE SCALE GENOMIC DNA]</scope>
    <source>
        <strain evidence="4 5">DSM 105465</strain>
    </source>
</reference>
<proteinExistence type="predicted"/>
<evidence type="ECO:0000313" key="4">
    <source>
        <dbReference type="EMBL" id="TFY56483.1"/>
    </source>
</evidence>
<feature type="compositionally biased region" description="Polar residues" evidence="1">
    <location>
        <begin position="274"/>
        <end position="289"/>
    </location>
</feature>
<dbReference type="GO" id="GO:0035361">
    <property type="term" value="C:Cul8-RING ubiquitin ligase complex"/>
    <property type="evidence" value="ECO:0007669"/>
    <property type="project" value="TreeGrafter"/>
</dbReference>
<dbReference type="InterPro" id="IPR040898">
    <property type="entry name" value="CxC6"/>
</dbReference>
<dbReference type="Proteomes" id="UP000298327">
    <property type="component" value="Unassembled WGS sequence"/>
</dbReference>
<feature type="region of interest" description="Disordered" evidence="1">
    <location>
        <begin position="349"/>
        <end position="374"/>
    </location>
</feature>
<feature type="region of interest" description="Disordered" evidence="1">
    <location>
        <begin position="1623"/>
        <end position="1668"/>
    </location>
</feature>
<dbReference type="PANTHER" id="PTHR28122:SF1">
    <property type="entry name" value="E3 UBIQUITIN-PROTEIN LIGASE SUBSTRATE RECEPTOR MMS22"/>
    <property type="match status" value="1"/>
</dbReference>
<dbReference type="InterPro" id="IPR019021">
    <property type="entry name" value="Mms22"/>
</dbReference>
<accession>A0A4Y9Y3Y0</accession>
<organism evidence="4 5">
    <name type="scientific">Dentipellis fragilis</name>
    <dbReference type="NCBI Taxonomy" id="205917"/>
    <lineage>
        <taxon>Eukaryota</taxon>
        <taxon>Fungi</taxon>
        <taxon>Dikarya</taxon>
        <taxon>Basidiomycota</taxon>
        <taxon>Agaricomycotina</taxon>
        <taxon>Agaricomycetes</taxon>
        <taxon>Russulales</taxon>
        <taxon>Hericiaceae</taxon>
        <taxon>Dentipellis</taxon>
    </lineage>
</organism>
<gene>
    <name evidence="4" type="ORF">EVG20_g8909</name>
</gene>
<feature type="region of interest" description="Disordered" evidence="1">
    <location>
        <begin position="258"/>
        <end position="314"/>
    </location>
</feature>
<evidence type="ECO:0000259" key="3">
    <source>
        <dbReference type="Pfam" id="PF18721"/>
    </source>
</evidence>
<feature type="compositionally biased region" description="Basic and acidic residues" evidence="1">
    <location>
        <begin position="1648"/>
        <end position="1659"/>
    </location>
</feature>
<evidence type="ECO:0000256" key="1">
    <source>
        <dbReference type="SAM" id="MobiDB-lite"/>
    </source>
</evidence>
<feature type="region of interest" description="Disordered" evidence="1">
    <location>
        <begin position="440"/>
        <end position="481"/>
    </location>
</feature>
<comment type="caution">
    <text evidence="4">The sequence shown here is derived from an EMBL/GenBank/DDBJ whole genome shotgun (WGS) entry which is preliminary data.</text>
</comment>
<dbReference type="GO" id="GO:0005634">
    <property type="term" value="C:nucleus"/>
    <property type="evidence" value="ECO:0007669"/>
    <property type="project" value="InterPro"/>
</dbReference>